<evidence type="ECO:0000313" key="3">
    <source>
        <dbReference type="Proteomes" id="UP001293254"/>
    </source>
</evidence>
<comment type="caution">
    <text evidence="2">The sequence shown here is derived from an EMBL/GenBank/DDBJ whole genome shotgun (WGS) entry which is preliminary data.</text>
</comment>
<sequence>MAEDLNNLQRNLQLSDDEKQSIMMPLGLWHGDIAQQGYFLVGKLLGRRTFNFEAFKTTMLNSFNPSRGMDFRLIEDSRIRATIPAVLRTRGSAQQQPRPSLWSTLSSLPPLPANSRGLSIFSFSKTSCPSPELPHISTNNMPSMLRTLTSSSNPNIRTSIPANTSATTSNNLIPNSAILPPATIPKLLYNVPTSTHSPTLNTSNHINSPPSRPSSPSNPPRLSLPNIPLHLTLEHIPSQSPSHSTSSSLKSRRKKPGPRKIISVTKKRKLINETLDATESPSKSIKQLDADQLDISEVKIVVD</sequence>
<protein>
    <submittedName>
        <fullName evidence="2">Uncharacterized protein</fullName>
    </submittedName>
</protein>
<evidence type="ECO:0000313" key="2">
    <source>
        <dbReference type="EMBL" id="KAK4414875.1"/>
    </source>
</evidence>
<keyword evidence="3" id="KW-1185">Reference proteome</keyword>
<dbReference type="Proteomes" id="UP001293254">
    <property type="component" value="Unassembled WGS sequence"/>
</dbReference>
<feature type="compositionally biased region" description="Low complexity" evidence="1">
    <location>
        <begin position="236"/>
        <end position="249"/>
    </location>
</feature>
<proteinExistence type="predicted"/>
<feature type="compositionally biased region" description="Polar residues" evidence="1">
    <location>
        <begin position="195"/>
        <end position="205"/>
    </location>
</feature>
<feature type="region of interest" description="Disordered" evidence="1">
    <location>
        <begin position="195"/>
        <end position="267"/>
    </location>
</feature>
<organism evidence="2 3">
    <name type="scientific">Sesamum alatum</name>
    <dbReference type="NCBI Taxonomy" id="300844"/>
    <lineage>
        <taxon>Eukaryota</taxon>
        <taxon>Viridiplantae</taxon>
        <taxon>Streptophyta</taxon>
        <taxon>Embryophyta</taxon>
        <taxon>Tracheophyta</taxon>
        <taxon>Spermatophyta</taxon>
        <taxon>Magnoliopsida</taxon>
        <taxon>eudicotyledons</taxon>
        <taxon>Gunneridae</taxon>
        <taxon>Pentapetalae</taxon>
        <taxon>asterids</taxon>
        <taxon>lamiids</taxon>
        <taxon>Lamiales</taxon>
        <taxon>Pedaliaceae</taxon>
        <taxon>Sesamum</taxon>
    </lineage>
</organism>
<reference evidence="2" key="2">
    <citation type="journal article" date="2024" name="Plant">
        <title>Genomic evolution and insights into agronomic trait innovations of Sesamum species.</title>
        <authorList>
            <person name="Miao H."/>
            <person name="Wang L."/>
            <person name="Qu L."/>
            <person name="Liu H."/>
            <person name="Sun Y."/>
            <person name="Le M."/>
            <person name="Wang Q."/>
            <person name="Wei S."/>
            <person name="Zheng Y."/>
            <person name="Lin W."/>
            <person name="Duan Y."/>
            <person name="Cao H."/>
            <person name="Xiong S."/>
            <person name="Wang X."/>
            <person name="Wei L."/>
            <person name="Li C."/>
            <person name="Ma Q."/>
            <person name="Ju M."/>
            <person name="Zhao R."/>
            <person name="Li G."/>
            <person name="Mu C."/>
            <person name="Tian Q."/>
            <person name="Mei H."/>
            <person name="Zhang T."/>
            <person name="Gao T."/>
            <person name="Zhang H."/>
        </authorList>
    </citation>
    <scope>NUCLEOTIDE SEQUENCE</scope>
    <source>
        <strain evidence="2">3651</strain>
    </source>
</reference>
<dbReference type="EMBL" id="JACGWO010000011">
    <property type="protein sequence ID" value="KAK4414875.1"/>
    <property type="molecule type" value="Genomic_DNA"/>
</dbReference>
<feature type="region of interest" description="Disordered" evidence="1">
    <location>
        <begin position="146"/>
        <end position="171"/>
    </location>
</feature>
<dbReference type="AlphaFoldDB" id="A0AAE2CAK5"/>
<accession>A0AAE2CAK5</accession>
<feature type="compositionally biased region" description="Low complexity" evidence="1">
    <location>
        <begin position="220"/>
        <end position="229"/>
    </location>
</feature>
<reference evidence="2" key="1">
    <citation type="submission" date="2020-06" db="EMBL/GenBank/DDBJ databases">
        <authorList>
            <person name="Li T."/>
            <person name="Hu X."/>
            <person name="Zhang T."/>
            <person name="Song X."/>
            <person name="Zhang H."/>
            <person name="Dai N."/>
            <person name="Sheng W."/>
            <person name="Hou X."/>
            <person name="Wei L."/>
        </authorList>
    </citation>
    <scope>NUCLEOTIDE SEQUENCE</scope>
    <source>
        <strain evidence="2">3651</strain>
        <tissue evidence="2">Leaf</tissue>
    </source>
</reference>
<feature type="compositionally biased region" description="Pro residues" evidence="1">
    <location>
        <begin position="210"/>
        <end position="219"/>
    </location>
</feature>
<evidence type="ECO:0000256" key="1">
    <source>
        <dbReference type="SAM" id="MobiDB-lite"/>
    </source>
</evidence>
<gene>
    <name evidence="2" type="ORF">Salat_2594500</name>
</gene>
<name>A0AAE2CAK5_9LAMI</name>